<dbReference type="STRING" id="493.BWD07_02570"/>
<dbReference type="Proteomes" id="UP000279284">
    <property type="component" value="Chromosome"/>
</dbReference>
<dbReference type="AlphaFoldDB" id="A0A448D9K1"/>
<dbReference type="KEGG" id="nci:NCTC10296_01789"/>
<proteinExistence type="predicted"/>
<gene>
    <name evidence="1" type="ORF">NCTC10296_01789</name>
</gene>
<protein>
    <submittedName>
        <fullName evidence="1">Uncharacterized protein</fullName>
    </submittedName>
</protein>
<dbReference type="RefSeq" id="WP_085415815.1">
    <property type="nucleotide sequence ID" value="NZ_CAUJPY010000007.1"/>
</dbReference>
<reference evidence="1 2" key="1">
    <citation type="submission" date="2018-12" db="EMBL/GenBank/DDBJ databases">
        <authorList>
            <consortium name="Pathogen Informatics"/>
        </authorList>
    </citation>
    <scope>NUCLEOTIDE SEQUENCE [LARGE SCALE GENOMIC DNA]</scope>
    <source>
        <strain evidence="1 2">NCTC10296</strain>
    </source>
</reference>
<evidence type="ECO:0000313" key="1">
    <source>
        <dbReference type="EMBL" id="VEF02430.1"/>
    </source>
</evidence>
<organism evidence="1 2">
    <name type="scientific">Neisseria canis</name>
    <dbReference type="NCBI Taxonomy" id="493"/>
    <lineage>
        <taxon>Bacteria</taxon>
        <taxon>Pseudomonadati</taxon>
        <taxon>Pseudomonadota</taxon>
        <taxon>Betaproteobacteria</taxon>
        <taxon>Neisseriales</taxon>
        <taxon>Neisseriaceae</taxon>
        <taxon>Neisseria</taxon>
    </lineage>
</organism>
<sequence>MKHYIIWFSDEYERAEEAADLARKLFLPWQAHESALEALVRFMQKNGHPSDCINRIEPISEFIHNINHLEVGPSRCYNSYVGFFAHCEPLDSQLHGVLQDIAYLLRNVPIGNSEDFVNMISDVLSDADILWLFSRYRCLIIDWQSNNGLTINDFGYCVEDVMEGSVAAAGLRREVVCRWVRAVYF</sequence>
<accession>A0A448D9K1</accession>
<keyword evidence="2" id="KW-1185">Reference proteome</keyword>
<name>A0A448D9K1_9NEIS</name>
<evidence type="ECO:0000313" key="2">
    <source>
        <dbReference type="Proteomes" id="UP000279284"/>
    </source>
</evidence>
<dbReference type="EMBL" id="LR134313">
    <property type="protein sequence ID" value="VEF02430.1"/>
    <property type="molecule type" value="Genomic_DNA"/>
</dbReference>